<protein>
    <submittedName>
        <fullName evidence="1">Uncharacterized protein</fullName>
    </submittedName>
</protein>
<organism evidence="1 2">
    <name type="scientific">Pseudaminobacter salicylatoxidans</name>
    <dbReference type="NCBI Taxonomy" id="93369"/>
    <lineage>
        <taxon>Bacteria</taxon>
        <taxon>Pseudomonadati</taxon>
        <taxon>Pseudomonadota</taxon>
        <taxon>Alphaproteobacteria</taxon>
        <taxon>Hyphomicrobiales</taxon>
        <taxon>Phyllobacteriaceae</taxon>
        <taxon>Pseudaminobacter</taxon>
    </lineage>
</organism>
<dbReference type="EMBL" id="QGGG01000010">
    <property type="protein sequence ID" value="PWJ81540.1"/>
    <property type="molecule type" value="Genomic_DNA"/>
</dbReference>
<reference evidence="1 2" key="1">
    <citation type="submission" date="2018-05" db="EMBL/GenBank/DDBJ databases">
        <title>Genomic Encyclopedia of Type Strains, Phase IV (KMG-IV): sequencing the most valuable type-strain genomes for metagenomic binning, comparative biology and taxonomic classification.</title>
        <authorList>
            <person name="Goeker M."/>
        </authorList>
    </citation>
    <scope>NUCLEOTIDE SEQUENCE [LARGE SCALE GENOMIC DNA]</scope>
    <source>
        <strain evidence="1 2">DSM 6986</strain>
    </source>
</reference>
<dbReference type="RefSeq" id="WP_109613515.1">
    <property type="nucleotide sequence ID" value="NZ_QGGG01000010.1"/>
</dbReference>
<name>A0A316C0L2_PSESE</name>
<keyword evidence="2" id="KW-1185">Reference proteome</keyword>
<evidence type="ECO:0000313" key="1">
    <source>
        <dbReference type="EMBL" id="PWJ81540.1"/>
    </source>
</evidence>
<dbReference type="Proteomes" id="UP000245396">
    <property type="component" value="Unassembled WGS sequence"/>
</dbReference>
<accession>A0A316C0L2</accession>
<sequence length="95" mass="10587">MNGYEARGVWTGLYWRGEFRCADQGDFRVVQINGKEGRFESRETAELAAHKALAGYMNGNLVRFGGSVSFKEAAKNAADQIFRKGGKVIPVERRS</sequence>
<proteinExistence type="predicted"/>
<evidence type="ECO:0000313" key="2">
    <source>
        <dbReference type="Proteomes" id="UP000245396"/>
    </source>
</evidence>
<gene>
    <name evidence="1" type="ORF">C7441_11072</name>
</gene>
<comment type="caution">
    <text evidence="1">The sequence shown here is derived from an EMBL/GenBank/DDBJ whole genome shotgun (WGS) entry which is preliminary data.</text>
</comment>
<dbReference type="AlphaFoldDB" id="A0A316C0L2"/>